<name>A0A7S9Q0B2_9SPHI</name>
<evidence type="ECO:0000313" key="3">
    <source>
        <dbReference type="EMBL" id="QPH41463.1"/>
    </source>
</evidence>
<dbReference type="KEGG" id="pex:IZT61_09485"/>
<dbReference type="RefSeq" id="WP_196100900.1">
    <property type="nucleotide sequence ID" value="NZ_CP064939.1"/>
</dbReference>
<evidence type="ECO:0000256" key="1">
    <source>
        <dbReference type="ARBA" id="ARBA00022801"/>
    </source>
</evidence>
<dbReference type="AlphaFoldDB" id="A0A7S9Q0B2"/>
<dbReference type="PANTHER" id="PTHR43798">
    <property type="entry name" value="MONOACYLGLYCEROL LIPASE"/>
    <property type="match status" value="1"/>
</dbReference>
<dbReference type="InterPro" id="IPR000073">
    <property type="entry name" value="AB_hydrolase_1"/>
</dbReference>
<gene>
    <name evidence="3" type="ORF">IZT61_09485</name>
</gene>
<evidence type="ECO:0000259" key="2">
    <source>
        <dbReference type="Pfam" id="PF12697"/>
    </source>
</evidence>
<dbReference type="EMBL" id="CP064939">
    <property type="protein sequence ID" value="QPH41463.1"/>
    <property type="molecule type" value="Genomic_DNA"/>
</dbReference>
<dbReference type="PANTHER" id="PTHR43798:SF31">
    <property type="entry name" value="AB HYDROLASE SUPERFAMILY PROTEIN YCLE"/>
    <property type="match status" value="1"/>
</dbReference>
<evidence type="ECO:0000313" key="4">
    <source>
        <dbReference type="Proteomes" id="UP000594759"/>
    </source>
</evidence>
<proteinExistence type="predicted"/>
<dbReference type="Proteomes" id="UP000594759">
    <property type="component" value="Chromosome"/>
</dbReference>
<feature type="domain" description="AB hydrolase-1" evidence="2">
    <location>
        <begin position="78"/>
        <end position="299"/>
    </location>
</feature>
<dbReference type="InterPro" id="IPR050266">
    <property type="entry name" value="AB_hydrolase_sf"/>
</dbReference>
<dbReference type="Gene3D" id="3.40.50.1820">
    <property type="entry name" value="alpha/beta hydrolase"/>
    <property type="match status" value="1"/>
</dbReference>
<dbReference type="SUPFAM" id="SSF53474">
    <property type="entry name" value="alpha/beta-Hydrolases"/>
    <property type="match status" value="1"/>
</dbReference>
<protein>
    <submittedName>
        <fullName evidence="3">Alpha/beta fold hydrolase</fullName>
    </submittedName>
</protein>
<dbReference type="Pfam" id="PF12697">
    <property type="entry name" value="Abhydrolase_6"/>
    <property type="match status" value="1"/>
</dbReference>
<keyword evidence="4" id="KW-1185">Reference proteome</keyword>
<organism evidence="3 4">
    <name type="scientific">Pedobacter endophyticus</name>
    <dbReference type="NCBI Taxonomy" id="2789740"/>
    <lineage>
        <taxon>Bacteria</taxon>
        <taxon>Pseudomonadati</taxon>
        <taxon>Bacteroidota</taxon>
        <taxon>Sphingobacteriia</taxon>
        <taxon>Sphingobacteriales</taxon>
        <taxon>Sphingobacteriaceae</taxon>
        <taxon>Pedobacter</taxon>
    </lineage>
</organism>
<accession>A0A7S9Q0B2</accession>
<dbReference type="GO" id="GO:0016020">
    <property type="term" value="C:membrane"/>
    <property type="evidence" value="ECO:0007669"/>
    <property type="project" value="TreeGrafter"/>
</dbReference>
<dbReference type="InterPro" id="IPR029058">
    <property type="entry name" value="AB_hydrolase_fold"/>
</dbReference>
<keyword evidence="1 3" id="KW-0378">Hydrolase</keyword>
<dbReference type="GO" id="GO:0016787">
    <property type="term" value="F:hydrolase activity"/>
    <property type="evidence" value="ECO:0007669"/>
    <property type="project" value="UniProtKB-KW"/>
</dbReference>
<sequence>MKKRYKLLLGFSALLVMGYLLGPRPKKPLYGIKFTHLPDLDGLDQYVQDTEATHRIKPGNEAEIVWADPLHQQTEYAVVYLHGFSASKMEGNPVHLNLAKALNANLYLARLVDHGLDTVAPMRNFTADRLWETSKQAYAIGKKLGKKVILIGTSTGGTVALKLAAIYPEVHSLILLSPNVAINDKNAWLLNDPWGLQIARRVLGSAERRVDGRTEEHKKYWYTNYRIEALVELQEFIESTMIKSTFKAVKQPVLMLYYYKTELEQDPVVRVNAMLKMFDELGTPDHLKRKIAIPNAGNHVIGSYLASKDLASVQTAITSFVENVLSVPLNQNNEIKTALN</sequence>
<reference evidence="3 4" key="1">
    <citation type="submission" date="2020-11" db="EMBL/GenBank/DDBJ databases">
        <title>Pedobacter endophytica, an endophytic bacteria isolated form Carex pumila.</title>
        <authorList>
            <person name="Peng Y."/>
            <person name="Jiang L."/>
            <person name="Lee J."/>
        </authorList>
    </citation>
    <scope>NUCLEOTIDE SEQUENCE [LARGE SCALE GENOMIC DNA]</scope>
    <source>
        <strain evidence="3 4">JBR3-12</strain>
    </source>
</reference>